<evidence type="ECO:0000313" key="1">
    <source>
        <dbReference type="EMBL" id="ONM51868.1"/>
    </source>
</evidence>
<proteinExistence type="predicted"/>
<name>A0A1D6HU53_MAIZE</name>
<keyword evidence="1" id="KW-0808">Transferase</keyword>
<gene>
    <name evidence="1" type="ORF">ZEAMMB73_Zm00001d018977</name>
</gene>
<sequence>MVKTPRSPVTTGW</sequence>
<dbReference type="GO" id="GO:0016740">
    <property type="term" value="F:transferase activity"/>
    <property type="evidence" value="ECO:0007669"/>
    <property type="project" value="UniProtKB-KW"/>
</dbReference>
<protein>
    <submittedName>
        <fullName evidence="1">DNA methyl transferase1</fullName>
    </submittedName>
</protein>
<organism evidence="1">
    <name type="scientific">Zea mays</name>
    <name type="common">Maize</name>
    <dbReference type="NCBI Taxonomy" id="4577"/>
    <lineage>
        <taxon>Eukaryota</taxon>
        <taxon>Viridiplantae</taxon>
        <taxon>Streptophyta</taxon>
        <taxon>Embryophyta</taxon>
        <taxon>Tracheophyta</taxon>
        <taxon>Spermatophyta</taxon>
        <taxon>Magnoliopsida</taxon>
        <taxon>Liliopsida</taxon>
        <taxon>Poales</taxon>
        <taxon>Poaceae</taxon>
        <taxon>PACMAD clade</taxon>
        <taxon>Panicoideae</taxon>
        <taxon>Andropogonodae</taxon>
        <taxon>Andropogoneae</taxon>
        <taxon>Tripsacinae</taxon>
        <taxon>Zea</taxon>
    </lineage>
</organism>
<reference evidence="1" key="1">
    <citation type="submission" date="2015-12" db="EMBL/GenBank/DDBJ databases">
        <title>Update maize B73 reference genome by single molecule sequencing technologies.</title>
        <authorList>
            <consortium name="Maize Genome Sequencing Project"/>
            <person name="Ware D."/>
        </authorList>
    </citation>
    <scope>NUCLEOTIDE SEQUENCE [LARGE SCALE GENOMIC DNA]</scope>
    <source>
        <tissue evidence="1">Seedling</tissue>
    </source>
</reference>
<accession>A0A1D6HU53</accession>
<dbReference type="EMBL" id="CM007650">
    <property type="protein sequence ID" value="ONM51868.1"/>
    <property type="molecule type" value="Genomic_DNA"/>
</dbReference>